<gene>
    <name evidence="3" type="ORF">KIPB_009070</name>
</gene>
<evidence type="ECO:0000256" key="1">
    <source>
        <dbReference type="SAM" id="Coils"/>
    </source>
</evidence>
<dbReference type="EMBL" id="BDIP01002970">
    <property type="protein sequence ID" value="GIQ87100.1"/>
    <property type="molecule type" value="Genomic_DNA"/>
</dbReference>
<feature type="compositionally biased region" description="Low complexity" evidence="2">
    <location>
        <begin position="1"/>
        <end position="18"/>
    </location>
</feature>
<evidence type="ECO:0000256" key="2">
    <source>
        <dbReference type="SAM" id="MobiDB-lite"/>
    </source>
</evidence>
<organism evidence="3 4">
    <name type="scientific">Kipferlia bialata</name>
    <dbReference type="NCBI Taxonomy" id="797122"/>
    <lineage>
        <taxon>Eukaryota</taxon>
        <taxon>Metamonada</taxon>
        <taxon>Carpediemonas-like organisms</taxon>
        <taxon>Kipferlia</taxon>
    </lineage>
</organism>
<protein>
    <submittedName>
        <fullName evidence="3">Uncharacterized protein</fullName>
    </submittedName>
</protein>
<dbReference type="AlphaFoldDB" id="A0A9K3D3T1"/>
<evidence type="ECO:0000313" key="3">
    <source>
        <dbReference type="EMBL" id="GIQ87100.1"/>
    </source>
</evidence>
<feature type="region of interest" description="Disordered" evidence="2">
    <location>
        <begin position="1"/>
        <end position="30"/>
    </location>
</feature>
<proteinExistence type="predicted"/>
<sequence>MGADTLSTDSLDSLPSPSEQQERTHASIGTAARAMVRSVLSDLTNTDTALERQRETVAELEGELRRGKEREEAIVKKRELLSFKLDLVTECASSFGVSLSDDEGVREREQERERGSATEPCVSLAIPLTDILQPRGDATSKCVYELLTLPPSDPLASVFGHYTERATDDTLPPLMRMHSMLALLGVVTAMCYSPSAVADRERGREAGGESDSEETSEGEDEETPFTCLRSPPQSLETALMGCFETFNEQLTKADFPLDSDLVGALVGICRLSLVLAPVLEPLVSVLLLQTCEELLHCPPILESLTTLTYPSGPSLDPATHPSMPDLSPPSLKGVWGDSDLRASLPPVGLSLMDTLSPIYDAVQAQHSFRPIHALAQCIVSVCRPVSVCALDGLSILITPQTPAPGVQPSPSPYVQECLADPVLIKALCENMVSSAPHPCAVDTFWVVL</sequence>
<feature type="region of interest" description="Disordered" evidence="2">
    <location>
        <begin position="198"/>
        <end position="229"/>
    </location>
</feature>
<accession>A0A9K3D3T1</accession>
<comment type="caution">
    <text evidence="3">The sequence shown here is derived from an EMBL/GenBank/DDBJ whole genome shotgun (WGS) entry which is preliminary data.</text>
</comment>
<evidence type="ECO:0000313" key="4">
    <source>
        <dbReference type="Proteomes" id="UP000265618"/>
    </source>
</evidence>
<name>A0A9K3D3T1_9EUKA</name>
<reference evidence="3 4" key="1">
    <citation type="journal article" date="2018" name="PLoS ONE">
        <title>The draft genome of Kipferlia bialata reveals reductive genome evolution in fornicate parasites.</title>
        <authorList>
            <person name="Tanifuji G."/>
            <person name="Takabayashi S."/>
            <person name="Kume K."/>
            <person name="Takagi M."/>
            <person name="Nakayama T."/>
            <person name="Kamikawa R."/>
            <person name="Inagaki Y."/>
            <person name="Hashimoto T."/>
        </authorList>
    </citation>
    <scope>NUCLEOTIDE SEQUENCE [LARGE SCALE GENOMIC DNA]</scope>
    <source>
        <strain evidence="3">NY0173</strain>
    </source>
</reference>
<feature type="coiled-coil region" evidence="1">
    <location>
        <begin position="43"/>
        <end position="70"/>
    </location>
</feature>
<feature type="compositionally biased region" description="Acidic residues" evidence="2">
    <location>
        <begin position="208"/>
        <end position="223"/>
    </location>
</feature>
<keyword evidence="4" id="KW-1185">Reference proteome</keyword>
<feature type="non-terminal residue" evidence="3">
    <location>
        <position position="1"/>
    </location>
</feature>
<dbReference type="Proteomes" id="UP000265618">
    <property type="component" value="Unassembled WGS sequence"/>
</dbReference>
<feature type="compositionally biased region" description="Basic and acidic residues" evidence="2">
    <location>
        <begin position="198"/>
        <end position="207"/>
    </location>
</feature>
<keyword evidence="1" id="KW-0175">Coiled coil</keyword>